<keyword evidence="3" id="KW-0540">Nuclease</keyword>
<name>A0A1H5WTA9_9SPHI</name>
<keyword evidence="1" id="KW-0472">Membrane</keyword>
<keyword evidence="3" id="KW-0269">Exonuclease</keyword>
<dbReference type="RefSeq" id="WP_103905813.1">
    <property type="nucleotide sequence ID" value="NZ_CP049246.1"/>
</dbReference>
<dbReference type="GO" id="GO:0004767">
    <property type="term" value="F:sphingomyelin phosphodiesterase activity"/>
    <property type="evidence" value="ECO:0007669"/>
    <property type="project" value="InterPro"/>
</dbReference>
<dbReference type="AlphaFoldDB" id="A0A1H5WTA9"/>
<keyword evidence="4" id="KW-1185">Reference proteome</keyword>
<organism evidence="3 4">
    <name type="scientific">Sphingobacterium lactis</name>
    <dbReference type="NCBI Taxonomy" id="797291"/>
    <lineage>
        <taxon>Bacteria</taxon>
        <taxon>Pseudomonadati</taxon>
        <taxon>Bacteroidota</taxon>
        <taxon>Sphingobacteriia</taxon>
        <taxon>Sphingobacteriales</taxon>
        <taxon>Sphingobacteriaceae</taxon>
        <taxon>Sphingobacterium</taxon>
    </lineage>
</organism>
<feature type="domain" description="Inositol polyphosphate-related phosphatase" evidence="2">
    <location>
        <begin position="89"/>
        <end position="258"/>
    </location>
</feature>
<dbReference type="EMBL" id="FNUT01000004">
    <property type="protein sequence ID" value="SEG02674.1"/>
    <property type="molecule type" value="Genomic_DNA"/>
</dbReference>
<dbReference type="GO" id="GO:0016791">
    <property type="term" value="F:phosphatase activity"/>
    <property type="evidence" value="ECO:0007669"/>
    <property type="project" value="InterPro"/>
</dbReference>
<dbReference type="InterPro" id="IPR000300">
    <property type="entry name" value="IPPc"/>
</dbReference>
<dbReference type="InterPro" id="IPR036691">
    <property type="entry name" value="Endo/exonu/phosph_ase_sf"/>
</dbReference>
<keyword evidence="1" id="KW-0812">Transmembrane</keyword>
<dbReference type="PANTHER" id="PTHR16320">
    <property type="entry name" value="SPHINGOMYELINASE FAMILY MEMBER"/>
    <property type="match status" value="1"/>
</dbReference>
<evidence type="ECO:0000256" key="1">
    <source>
        <dbReference type="SAM" id="Phobius"/>
    </source>
</evidence>
<evidence type="ECO:0000313" key="4">
    <source>
        <dbReference type="Proteomes" id="UP000236731"/>
    </source>
</evidence>
<dbReference type="GO" id="GO:0004519">
    <property type="term" value="F:endonuclease activity"/>
    <property type="evidence" value="ECO:0007669"/>
    <property type="project" value="UniProtKB-KW"/>
</dbReference>
<keyword evidence="1" id="KW-1133">Transmembrane helix</keyword>
<evidence type="ECO:0000259" key="2">
    <source>
        <dbReference type="Pfam" id="PF22669"/>
    </source>
</evidence>
<accession>A0A1H5WTA9</accession>
<keyword evidence="3" id="KW-0255">Endonuclease</keyword>
<gene>
    <name evidence="3" type="ORF">SAMN05421877_104159</name>
</gene>
<sequence length="333" mass="37096">MLINLPYPQKSKAWNFRFIGGLSLFILVLLLFSFKRSQGSRSNHPAAYMELTDATSGELSLLTYNIAGLPAIISSAETERSSSIERIGEQVSGFDIVNAQEDFNYNAEFYAMNTHPFRTESMGGVPFGDGLSTLSKYPILFTDRVAWKDCSGSDCLTPKGFSLSRIQLTKSVTLDVYNIHATAQNNSSAVAARKKNLQQIAAYIHEKSKDRAVLIMGDFNAHYAFAEDNVRDFQAELGLSDSWVVLRNQGKLPDHQANFVASHALEVHNDCESIDKIFFRNTDALIMHPETYQVEQAMFSNEKGQPLSDHCAISLTMKWELLDSAEEIEGATP</sequence>
<dbReference type="Gene3D" id="3.60.10.10">
    <property type="entry name" value="Endonuclease/exonuclease/phosphatase"/>
    <property type="match status" value="1"/>
</dbReference>
<dbReference type="OrthoDB" id="7316663at2"/>
<dbReference type="GO" id="GO:0004527">
    <property type="term" value="F:exonuclease activity"/>
    <property type="evidence" value="ECO:0007669"/>
    <property type="project" value="UniProtKB-KW"/>
</dbReference>
<dbReference type="Pfam" id="PF22669">
    <property type="entry name" value="Exo_endo_phos2"/>
    <property type="match status" value="1"/>
</dbReference>
<dbReference type="Proteomes" id="UP000236731">
    <property type="component" value="Unassembled WGS sequence"/>
</dbReference>
<evidence type="ECO:0000313" key="3">
    <source>
        <dbReference type="EMBL" id="SEG02674.1"/>
    </source>
</evidence>
<proteinExistence type="predicted"/>
<dbReference type="InterPro" id="IPR038772">
    <property type="entry name" value="Sph/SMPD2-like"/>
</dbReference>
<feature type="transmembrane region" description="Helical" evidence="1">
    <location>
        <begin position="14"/>
        <end position="34"/>
    </location>
</feature>
<dbReference type="SUPFAM" id="SSF56219">
    <property type="entry name" value="DNase I-like"/>
    <property type="match status" value="1"/>
</dbReference>
<dbReference type="GO" id="GO:0005737">
    <property type="term" value="C:cytoplasm"/>
    <property type="evidence" value="ECO:0007669"/>
    <property type="project" value="TreeGrafter"/>
</dbReference>
<reference evidence="4" key="1">
    <citation type="submission" date="2016-10" db="EMBL/GenBank/DDBJ databases">
        <authorList>
            <person name="Varghese N."/>
            <person name="Submissions S."/>
        </authorList>
    </citation>
    <scope>NUCLEOTIDE SEQUENCE [LARGE SCALE GENOMIC DNA]</scope>
    <source>
        <strain evidence="4">DSM 22361</strain>
    </source>
</reference>
<keyword evidence="3" id="KW-0378">Hydrolase</keyword>
<dbReference type="PANTHER" id="PTHR16320:SF1">
    <property type="entry name" value="SPHINGOMYELINASE DDB_G0288017"/>
    <property type="match status" value="1"/>
</dbReference>
<protein>
    <submittedName>
        <fullName evidence="3">Endonuclease/Exonuclease/phosphatase family protein</fullName>
    </submittedName>
</protein>
<dbReference type="GO" id="GO:0046856">
    <property type="term" value="P:phosphatidylinositol dephosphorylation"/>
    <property type="evidence" value="ECO:0007669"/>
    <property type="project" value="InterPro"/>
</dbReference>